<dbReference type="InterPro" id="IPR001296">
    <property type="entry name" value="Glyco_trans_1"/>
</dbReference>
<dbReference type="Gene3D" id="3.40.50.2000">
    <property type="entry name" value="Glycogen Phosphorylase B"/>
    <property type="match status" value="2"/>
</dbReference>
<dbReference type="Proteomes" id="UP000823847">
    <property type="component" value="Unassembled WGS sequence"/>
</dbReference>
<dbReference type="EMBL" id="DXEN01000007">
    <property type="protein sequence ID" value="HIX85201.1"/>
    <property type="molecule type" value="Genomic_DNA"/>
</dbReference>
<sequence length="399" mass="46900">MNMIFLTLSRMTDIRERGIYTDLMRKFREEGHRVYIVFPEERRFLQSTFFVEQEGIHLLGVRTLNIQKTHIVEKGIGTILLESQFKRAIRKYLPDVRFDLILYSTPPITFTNVVRFLKKRNPGAISYLLLKDIFPQNAVDLRMFSKRSLFYAYFRRKEIGLYKSSDYIGCMSPANVDFVLRNNPFIAADRVEVAPNSIEISSRKPVDRESVRRMFHLPLGKSIFIYGGNLGKPQGIDFLIQCMDRNREREDCCFLIVGNGTEYGKLRDWYDRVHPKSVFLFERLPKEDYDRLVQSCDVGLIFLDHRFTIPNYPSRLLSYLEYKMPIIAATDKHTDIGRIAEANGYGYGCESVHPEDFSSLVNRMIAQKDRIREMGEKGYRYLLDHYLVEHTYRKIIGRI</sequence>
<dbReference type="Pfam" id="PF00534">
    <property type="entry name" value="Glycos_transf_1"/>
    <property type="match status" value="1"/>
</dbReference>
<dbReference type="GO" id="GO:0016758">
    <property type="term" value="F:hexosyltransferase activity"/>
    <property type="evidence" value="ECO:0007669"/>
    <property type="project" value="TreeGrafter"/>
</dbReference>
<evidence type="ECO:0000259" key="1">
    <source>
        <dbReference type="Pfam" id="PF00534"/>
    </source>
</evidence>
<evidence type="ECO:0000313" key="2">
    <source>
        <dbReference type="EMBL" id="HIX85201.1"/>
    </source>
</evidence>
<name>A0A9D1XPB9_9BACT</name>
<dbReference type="AlphaFoldDB" id="A0A9D1XPB9"/>
<dbReference type="SUPFAM" id="SSF53756">
    <property type="entry name" value="UDP-Glycosyltransferase/glycogen phosphorylase"/>
    <property type="match status" value="1"/>
</dbReference>
<dbReference type="CDD" id="cd03794">
    <property type="entry name" value="GT4_WbuB-like"/>
    <property type="match status" value="1"/>
</dbReference>
<gene>
    <name evidence="2" type="ORF">H9848_01130</name>
</gene>
<comment type="caution">
    <text evidence="2">The sequence shown here is derived from an EMBL/GenBank/DDBJ whole genome shotgun (WGS) entry which is preliminary data.</text>
</comment>
<dbReference type="PANTHER" id="PTHR45947">
    <property type="entry name" value="SULFOQUINOVOSYL TRANSFERASE SQD2"/>
    <property type="match status" value="1"/>
</dbReference>
<organism evidence="2 3">
    <name type="scientific">Candidatus Parabacteroides intestinigallinarum</name>
    <dbReference type="NCBI Taxonomy" id="2838722"/>
    <lineage>
        <taxon>Bacteria</taxon>
        <taxon>Pseudomonadati</taxon>
        <taxon>Bacteroidota</taxon>
        <taxon>Bacteroidia</taxon>
        <taxon>Bacteroidales</taxon>
        <taxon>Tannerellaceae</taxon>
        <taxon>Parabacteroides</taxon>
    </lineage>
</organism>
<dbReference type="InterPro" id="IPR050194">
    <property type="entry name" value="Glycosyltransferase_grp1"/>
</dbReference>
<evidence type="ECO:0000313" key="3">
    <source>
        <dbReference type="Proteomes" id="UP000823847"/>
    </source>
</evidence>
<protein>
    <submittedName>
        <fullName evidence="2">Glycosyltransferase family 4 protein</fullName>
    </submittedName>
</protein>
<accession>A0A9D1XPB9</accession>
<feature type="domain" description="Glycosyl transferase family 1" evidence="1">
    <location>
        <begin position="208"/>
        <end position="380"/>
    </location>
</feature>
<dbReference type="PANTHER" id="PTHR45947:SF3">
    <property type="entry name" value="SULFOQUINOVOSYL TRANSFERASE SQD2"/>
    <property type="match status" value="1"/>
</dbReference>
<reference evidence="2" key="1">
    <citation type="journal article" date="2021" name="PeerJ">
        <title>Extensive microbial diversity within the chicken gut microbiome revealed by metagenomics and culture.</title>
        <authorList>
            <person name="Gilroy R."/>
            <person name="Ravi A."/>
            <person name="Getino M."/>
            <person name="Pursley I."/>
            <person name="Horton D.L."/>
            <person name="Alikhan N.F."/>
            <person name="Baker D."/>
            <person name="Gharbi K."/>
            <person name="Hall N."/>
            <person name="Watson M."/>
            <person name="Adriaenssens E.M."/>
            <person name="Foster-Nyarko E."/>
            <person name="Jarju S."/>
            <person name="Secka A."/>
            <person name="Antonio M."/>
            <person name="Oren A."/>
            <person name="Chaudhuri R.R."/>
            <person name="La Ragione R."/>
            <person name="Hildebrand F."/>
            <person name="Pallen M.J."/>
        </authorList>
    </citation>
    <scope>NUCLEOTIDE SEQUENCE</scope>
    <source>
        <strain evidence="2">ChiHecec2B26-12326</strain>
    </source>
</reference>
<proteinExistence type="predicted"/>
<reference evidence="2" key="2">
    <citation type="submission" date="2021-04" db="EMBL/GenBank/DDBJ databases">
        <authorList>
            <person name="Gilroy R."/>
        </authorList>
    </citation>
    <scope>NUCLEOTIDE SEQUENCE</scope>
    <source>
        <strain evidence="2">ChiHecec2B26-12326</strain>
    </source>
</reference>